<reference evidence="9 10" key="1">
    <citation type="submission" date="2020-11" db="EMBL/GenBank/DDBJ databases">
        <title>Carbohydrate-dependent, anaerobic sulfur respiration: A novel catabolism in halophilic archaea.</title>
        <authorList>
            <person name="Sorokin D.Y."/>
            <person name="Messina E."/>
            <person name="Smedile F."/>
            <person name="La Cono V."/>
            <person name="Hallsworth J.E."/>
            <person name="Yakimov M.M."/>
        </authorList>
    </citation>
    <scope>NUCLEOTIDE SEQUENCE [LARGE SCALE GENOMIC DNA]</scope>
    <source>
        <strain evidence="9 10">HSR12-2</strain>
    </source>
</reference>
<dbReference type="InterPro" id="IPR004869">
    <property type="entry name" value="MMPL_dom"/>
</dbReference>
<dbReference type="KEGG" id="hds:HSR122_2845"/>
<gene>
    <name evidence="9" type="ORF">HSR122_2845</name>
</gene>
<dbReference type="RefSeq" id="WP_229110363.1">
    <property type="nucleotide sequence ID" value="NZ_CP064788.1"/>
</dbReference>
<feature type="transmembrane region" description="Helical" evidence="7">
    <location>
        <begin position="776"/>
        <end position="795"/>
    </location>
</feature>
<feature type="compositionally biased region" description="Basic and acidic residues" evidence="6">
    <location>
        <begin position="16"/>
        <end position="25"/>
    </location>
</feature>
<comment type="subcellular location">
    <subcellularLocation>
        <location evidence="1">Cell membrane</location>
        <topology evidence="1">Multi-pass membrane protein</topology>
    </subcellularLocation>
</comment>
<feature type="domain" description="SSD" evidence="8">
    <location>
        <begin position="281"/>
        <end position="406"/>
    </location>
</feature>
<feature type="transmembrane region" description="Helical" evidence="7">
    <location>
        <begin position="349"/>
        <end position="369"/>
    </location>
</feature>
<dbReference type="GO" id="GO:0005886">
    <property type="term" value="C:plasma membrane"/>
    <property type="evidence" value="ECO:0007669"/>
    <property type="project" value="UniProtKB-SubCell"/>
</dbReference>
<accession>A0A897NC13</accession>
<evidence type="ECO:0000256" key="3">
    <source>
        <dbReference type="ARBA" id="ARBA00022692"/>
    </source>
</evidence>
<dbReference type="PANTHER" id="PTHR33406:SF13">
    <property type="entry name" value="MEMBRANE PROTEIN YDFJ"/>
    <property type="match status" value="1"/>
</dbReference>
<dbReference type="PANTHER" id="PTHR33406">
    <property type="entry name" value="MEMBRANE PROTEIN MJ1562-RELATED"/>
    <property type="match status" value="1"/>
</dbReference>
<sequence length="841" mass="90504">MRESTQPVASESDGDGPERGRRLPTDRISTAITQYSGRVVLAFLLVTVVLAGGMTNGGGQESGTDQFTENLPEQQALDDMEADFRLDGRSEGGSTATLFVSDDRNVLSRQGLLRMVEFQDRAENEDGLRIRSTTSPASLVAQQLDPSAETPDEYRYTIEGATQRELERAIAAADRSRGLPVSTDFTRESVSAKVAQVAMTYDTAPAADTDDELALQTDTVELVNEIDGYESGENVDVFGNAIIDSESQQLLLDTSIVVFPAAALLILILLLLAYRDPVDLVLGLVSLMMTMVWTFGFMGYAGIPFSESFIVVIALLLAVGIDFGIHSINRYREERAKGTDITNSMTASIDQLTGAFLLTTLTTAIGFASNLTSSIGQLRDFGLVSAVGIIFTMLIFGVFLPASKVGLDRLRERFGLPSLGGAPLGSEGSLLSQALTVGVKMARIAPVVVLVSALLVGAGAAAYGTGVEAEFSQESFFPNEDRIEQYEQLPEPFSPGEYTFIAVLDHLEEDFDQGFVGSVTVYVDDPDVRSARGFRDVDRTLDDPPDAIKQERGRADATSIVSITNQQANSDPAFAAKLARADSNGDGLPERDIDKVYDELLESETAREYVTSERDATRIVYQVDKDADETGATRAAAAIAEEMEMDATPTGELVVFSALTDRLTESALVGLVLALLLTAIVLMVAYQWLNGRAIYGVINLIPVVVTVAAIAGSMRYLGISISAFNAPILSVSIGLSVDYTVHFMHRFVDEFESGKDVHDALDVTVRGTGSALTGSMLTTVFGLGVLALALIPLIAEFGILLAMSIFYAYVASILILPSTIVVWDRFGEPIVERVATIRAMR</sequence>
<evidence type="ECO:0000256" key="7">
    <source>
        <dbReference type="SAM" id="Phobius"/>
    </source>
</evidence>
<dbReference type="GeneID" id="68853435"/>
<dbReference type="InterPro" id="IPR000731">
    <property type="entry name" value="SSD"/>
</dbReference>
<feature type="transmembrane region" description="Helical" evidence="7">
    <location>
        <begin position="250"/>
        <end position="273"/>
    </location>
</feature>
<feature type="region of interest" description="Disordered" evidence="6">
    <location>
        <begin position="1"/>
        <end position="25"/>
    </location>
</feature>
<name>A0A897NC13_9EURY</name>
<keyword evidence="10" id="KW-1185">Reference proteome</keyword>
<feature type="transmembrane region" description="Helical" evidence="7">
    <location>
        <begin position="381"/>
        <end position="403"/>
    </location>
</feature>
<dbReference type="SUPFAM" id="SSF82866">
    <property type="entry name" value="Multidrug efflux transporter AcrB transmembrane domain"/>
    <property type="match status" value="2"/>
</dbReference>
<feature type="transmembrane region" description="Helical" evidence="7">
    <location>
        <begin position="801"/>
        <end position="823"/>
    </location>
</feature>
<keyword evidence="4 7" id="KW-1133">Transmembrane helix</keyword>
<evidence type="ECO:0000256" key="5">
    <source>
        <dbReference type="ARBA" id="ARBA00023136"/>
    </source>
</evidence>
<protein>
    <submittedName>
        <fullName evidence="9">Putative exporter of the RND superfamily</fullName>
    </submittedName>
</protein>
<proteinExistence type="predicted"/>
<keyword evidence="3 7" id="KW-0812">Transmembrane</keyword>
<dbReference type="Pfam" id="PF03176">
    <property type="entry name" value="MMPL"/>
    <property type="match status" value="2"/>
</dbReference>
<feature type="transmembrane region" description="Helical" evidence="7">
    <location>
        <begin position="667"/>
        <end position="686"/>
    </location>
</feature>
<feature type="transmembrane region" description="Helical" evidence="7">
    <location>
        <begin position="444"/>
        <end position="463"/>
    </location>
</feature>
<dbReference type="Gene3D" id="1.20.1640.10">
    <property type="entry name" value="Multidrug efflux transporter AcrB transmembrane domain"/>
    <property type="match status" value="2"/>
</dbReference>
<feature type="transmembrane region" description="Helical" evidence="7">
    <location>
        <begin position="309"/>
        <end position="328"/>
    </location>
</feature>
<keyword evidence="2" id="KW-1003">Cell membrane</keyword>
<feature type="domain" description="SSD" evidence="8">
    <location>
        <begin position="664"/>
        <end position="822"/>
    </location>
</feature>
<dbReference type="EMBL" id="CP064788">
    <property type="protein sequence ID" value="QSG10217.1"/>
    <property type="molecule type" value="Genomic_DNA"/>
</dbReference>
<dbReference type="InterPro" id="IPR050545">
    <property type="entry name" value="Mycobact_MmpL"/>
</dbReference>
<evidence type="ECO:0000256" key="1">
    <source>
        <dbReference type="ARBA" id="ARBA00004651"/>
    </source>
</evidence>
<keyword evidence="5 7" id="KW-0472">Membrane</keyword>
<evidence type="ECO:0000256" key="4">
    <source>
        <dbReference type="ARBA" id="ARBA00022989"/>
    </source>
</evidence>
<organism evidence="9 10">
    <name type="scientific">Halapricum desulfuricans</name>
    <dbReference type="NCBI Taxonomy" id="2841257"/>
    <lineage>
        <taxon>Archaea</taxon>
        <taxon>Methanobacteriati</taxon>
        <taxon>Methanobacteriota</taxon>
        <taxon>Stenosarchaea group</taxon>
        <taxon>Halobacteria</taxon>
        <taxon>Halobacteriales</taxon>
        <taxon>Haloarculaceae</taxon>
        <taxon>Halapricum</taxon>
    </lineage>
</organism>
<feature type="transmembrane region" description="Helical" evidence="7">
    <location>
        <begin position="693"/>
        <end position="711"/>
    </location>
</feature>
<feature type="transmembrane region" description="Helical" evidence="7">
    <location>
        <begin position="717"/>
        <end position="737"/>
    </location>
</feature>
<evidence type="ECO:0000313" key="10">
    <source>
        <dbReference type="Proteomes" id="UP000662973"/>
    </source>
</evidence>
<evidence type="ECO:0000256" key="6">
    <source>
        <dbReference type="SAM" id="MobiDB-lite"/>
    </source>
</evidence>
<dbReference type="PROSITE" id="PS50156">
    <property type="entry name" value="SSD"/>
    <property type="match status" value="2"/>
</dbReference>
<evidence type="ECO:0000313" key="9">
    <source>
        <dbReference type="EMBL" id="QSG10217.1"/>
    </source>
</evidence>
<feature type="transmembrane region" description="Helical" evidence="7">
    <location>
        <begin position="280"/>
        <end position="303"/>
    </location>
</feature>
<dbReference type="Proteomes" id="UP000662973">
    <property type="component" value="Chromosome"/>
</dbReference>
<evidence type="ECO:0000256" key="2">
    <source>
        <dbReference type="ARBA" id="ARBA00022475"/>
    </source>
</evidence>
<dbReference type="AlphaFoldDB" id="A0A897NC13"/>
<evidence type="ECO:0000259" key="8">
    <source>
        <dbReference type="PROSITE" id="PS50156"/>
    </source>
</evidence>